<keyword evidence="4 7" id="KW-0812">Transmembrane</keyword>
<protein>
    <submittedName>
        <fullName evidence="9">FtsX-like permease family protein</fullName>
    </submittedName>
</protein>
<proteinExistence type="inferred from homology"/>
<feature type="transmembrane region" description="Helical" evidence="7">
    <location>
        <begin position="447"/>
        <end position="473"/>
    </location>
</feature>
<dbReference type="EMBL" id="CP103836">
    <property type="protein sequence ID" value="WOB47941.1"/>
    <property type="molecule type" value="Genomic_DNA"/>
</dbReference>
<accession>A0AAU0B7J6</accession>
<evidence type="ECO:0000256" key="7">
    <source>
        <dbReference type="SAM" id="Phobius"/>
    </source>
</evidence>
<evidence type="ECO:0000256" key="4">
    <source>
        <dbReference type="ARBA" id="ARBA00022692"/>
    </source>
</evidence>
<evidence type="ECO:0000256" key="1">
    <source>
        <dbReference type="ARBA" id="ARBA00004651"/>
    </source>
</evidence>
<dbReference type="InterPro" id="IPR003838">
    <property type="entry name" value="ABC3_permease_C"/>
</dbReference>
<dbReference type="InterPro" id="IPR051447">
    <property type="entry name" value="Lipoprotein-release_system"/>
</dbReference>
<feature type="transmembrane region" description="Helical" evidence="7">
    <location>
        <begin position="348"/>
        <end position="370"/>
    </location>
</feature>
<dbReference type="RefSeq" id="WP_316693168.1">
    <property type="nucleotide sequence ID" value="NZ_CP103836.1"/>
</dbReference>
<evidence type="ECO:0000313" key="10">
    <source>
        <dbReference type="Proteomes" id="UP001302716"/>
    </source>
</evidence>
<evidence type="ECO:0000259" key="8">
    <source>
        <dbReference type="Pfam" id="PF02687"/>
    </source>
</evidence>
<comment type="similarity">
    <text evidence="2">Belongs to the ABC-4 integral membrane protein family. LolC/E subfamily.</text>
</comment>
<keyword evidence="3" id="KW-1003">Cell membrane</keyword>
<evidence type="ECO:0000313" key="9">
    <source>
        <dbReference type="EMBL" id="WOB47941.1"/>
    </source>
</evidence>
<organism evidence="9 10">
    <name type="scientific">Xanthomonas hydrangeae</name>
    <dbReference type="NCBI Taxonomy" id="2775159"/>
    <lineage>
        <taxon>Bacteria</taxon>
        <taxon>Pseudomonadati</taxon>
        <taxon>Pseudomonadota</taxon>
        <taxon>Gammaproteobacteria</taxon>
        <taxon>Lysobacterales</taxon>
        <taxon>Lysobacteraceae</taxon>
        <taxon>Xanthomonas</taxon>
    </lineage>
</organism>
<keyword evidence="10" id="KW-1185">Reference proteome</keyword>
<evidence type="ECO:0000256" key="6">
    <source>
        <dbReference type="ARBA" id="ARBA00023136"/>
    </source>
</evidence>
<name>A0AAU0B7J6_9XANT</name>
<feature type="transmembrane region" description="Helical" evidence="7">
    <location>
        <begin position="400"/>
        <end position="427"/>
    </location>
</feature>
<sequence>MSSSTRMLASDLAIAWRNLRRNWRRSFTTMAALTVGISMLLLFGGFTRAIMATLETGIVSTTGHLHVQMRDYARYGFGNSAQYSVDNIQRVDALIASDPELSSQVRLTTPLLLFQGLVSRYDTGVSRMMSGEGVNPDDQRRLREWNAHNLRTLPNDGFVLASTPQDGAVVGTNLARILGYCEQLHVDNCPASTPAPGAADVRTAGAAAGNPATQMPQALAAPMLDADTLDLTAAEARGGIGETPKADLLVANNRGAPNVVTVRLQAAENQGLEALDSSYVVVPIALARQLMYGRDAASQATFLVVQLHSTDDLHAAKERLNQLLRDNGLPMYAADFTQYFPEYNQVKLMFRTIFGFIAVLMGIIVLFTIANTMSTSVIERTDEIGTLRALGVRPAGVQRLFLLEGLLLGLIGVGAGVVVSLIVALLVNNSGMTWVPPNRVVPVPLTVSFWESHALVAGVALSLLMLAVLSSWWPARSASRSPIVEALRHV</sequence>
<dbReference type="GO" id="GO:0098797">
    <property type="term" value="C:plasma membrane protein complex"/>
    <property type="evidence" value="ECO:0007669"/>
    <property type="project" value="TreeGrafter"/>
</dbReference>
<dbReference type="GO" id="GO:0044874">
    <property type="term" value="P:lipoprotein localization to outer membrane"/>
    <property type="evidence" value="ECO:0007669"/>
    <property type="project" value="TreeGrafter"/>
</dbReference>
<dbReference type="Proteomes" id="UP001302716">
    <property type="component" value="Chromosome"/>
</dbReference>
<dbReference type="PANTHER" id="PTHR30489:SF0">
    <property type="entry name" value="LIPOPROTEIN-RELEASING SYSTEM TRANSMEMBRANE PROTEIN LOLE"/>
    <property type="match status" value="1"/>
</dbReference>
<keyword evidence="5 7" id="KW-1133">Transmembrane helix</keyword>
<feature type="transmembrane region" description="Helical" evidence="7">
    <location>
        <begin position="27"/>
        <end position="46"/>
    </location>
</feature>
<evidence type="ECO:0000256" key="5">
    <source>
        <dbReference type="ARBA" id="ARBA00022989"/>
    </source>
</evidence>
<comment type="subcellular location">
    <subcellularLocation>
        <location evidence="1">Cell membrane</location>
        <topology evidence="1">Multi-pass membrane protein</topology>
    </subcellularLocation>
</comment>
<reference evidence="9 10" key="1">
    <citation type="submission" date="2022-08" db="EMBL/GenBank/DDBJ databases">
        <title>Whole genome sequencing-based tracing of a 2022 introduction and outbreak of Xanthomonas hortorum pv. pelargonii.</title>
        <authorList>
            <person name="Iruegas-Bocardo F."/>
            <person name="Weisberg A.K."/>
            <person name="Riutta E.R."/>
            <person name="Kilday K."/>
            <person name="Bonkowski J.C."/>
            <person name="Creswell T."/>
            <person name="Daughtrey M.L."/>
            <person name="Rane K."/>
            <person name="Grunwald N.J."/>
            <person name="Chang J.H."/>
            <person name="Putnam M.L."/>
        </authorList>
    </citation>
    <scope>NUCLEOTIDE SEQUENCE [LARGE SCALE GENOMIC DNA]</scope>
    <source>
        <strain evidence="9 10">22-323</strain>
    </source>
</reference>
<evidence type="ECO:0000256" key="3">
    <source>
        <dbReference type="ARBA" id="ARBA00022475"/>
    </source>
</evidence>
<dbReference type="Pfam" id="PF02687">
    <property type="entry name" value="FtsX"/>
    <property type="match status" value="1"/>
</dbReference>
<keyword evidence="6 7" id="KW-0472">Membrane</keyword>
<feature type="domain" description="ABC3 transporter permease C-terminal" evidence="8">
    <location>
        <begin position="356"/>
        <end position="480"/>
    </location>
</feature>
<dbReference type="AlphaFoldDB" id="A0AAU0B7J6"/>
<dbReference type="PANTHER" id="PTHR30489">
    <property type="entry name" value="LIPOPROTEIN-RELEASING SYSTEM TRANSMEMBRANE PROTEIN LOLE"/>
    <property type="match status" value="1"/>
</dbReference>
<gene>
    <name evidence="9" type="ORF">NYR97_11615</name>
</gene>
<evidence type="ECO:0000256" key="2">
    <source>
        <dbReference type="ARBA" id="ARBA00005236"/>
    </source>
</evidence>